<proteinExistence type="predicted"/>
<reference evidence="2" key="1">
    <citation type="submission" date="2021-06" db="EMBL/GenBank/DDBJ databases">
        <authorList>
            <person name="Kallberg Y."/>
            <person name="Tangrot J."/>
            <person name="Rosling A."/>
        </authorList>
    </citation>
    <scope>NUCLEOTIDE SEQUENCE</scope>
    <source>
        <strain evidence="2">MA453B</strain>
    </source>
</reference>
<feature type="region of interest" description="Disordered" evidence="1">
    <location>
        <begin position="66"/>
        <end position="108"/>
    </location>
</feature>
<keyword evidence="3" id="KW-1185">Reference proteome</keyword>
<dbReference type="OrthoDB" id="2479795at2759"/>
<dbReference type="EMBL" id="CAJVPY010001182">
    <property type="protein sequence ID" value="CAG8510818.1"/>
    <property type="molecule type" value="Genomic_DNA"/>
</dbReference>
<gene>
    <name evidence="2" type="ORF">DERYTH_LOCUS3376</name>
</gene>
<dbReference type="Proteomes" id="UP000789405">
    <property type="component" value="Unassembled WGS sequence"/>
</dbReference>
<evidence type="ECO:0000313" key="2">
    <source>
        <dbReference type="EMBL" id="CAG8510818.1"/>
    </source>
</evidence>
<accession>A0A9N9F5P9</accession>
<evidence type="ECO:0000313" key="3">
    <source>
        <dbReference type="Proteomes" id="UP000789405"/>
    </source>
</evidence>
<organism evidence="2 3">
    <name type="scientific">Dentiscutata erythropus</name>
    <dbReference type="NCBI Taxonomy" id="1348616"/>
    <lineage>
        <taxon>Eukaryota</taxon>
        <taxon>Fungi</taxon>
        <taxon>Fungi incertae sedis</taxon>
        <taxon>Mucoromycota</taxon>
        <taxon>Glomeromycotina</taxon>
        <taxon>Glomeromycetes</taxon>
        <taxon>Diversisporales</taxon>
        <taxon>Gigasporaceae</taxon>
        <taxon>Dentiscutata</taxon>
    </lineage>
</organism>
<name>A0A9N9F5P9_9GLOM</name>
<sequence>MYYEENETFQEALLKRSFEIEDVLLKQQKEALENIQEAQKVQKEYHDKNIKHDKLKVAYTETDIEQNDDIEVENSNEPYQIRDEPEERGSVNEVFLNNDEESNKVIKN</sequence>
<evidence type="ECO:0000256" key="1">
    <source>
        <dbReference type="SAM" id="MobiDB-lite"/>
    </source>
</evidence>
<protein>
    <submittedName>
        <fullName evidence="2">4533_t:CDS:1</fullName>
    </submittedName>
</protein>
<feature type="compositionally biased region" description="Basic and acidic residues" evidence="1">
    <location>
        <begin position="80"/>
        <end position="90"/>
    </location>
</feature>
<dbReference type="AlphaFoldDB" id="A0A9N9F5P9"/>
<comment type="caution">
    <text evidence="2">The sequence shown here is derived from an EMBL/GenBank/DDBJ whole genome shotgun (WGS) entry which is preliminary data.</text>
</comment>